<proteinExistence type="predicted"/>
<dbReference type="WBParaSite" id="Csp11.Scaffold630.g21734.t3">
    <property type="protein sequence ID" value="Csp11.Scaffold630.g21734.t3"/>
    <property type="gene ID" value="Csp11.Scaffold630.g21734"/>
</dbReference>
<feature type="transmembrane region" description="Helical" evidence="1">
    <location>
        <begin position="119"/>
        <end position="140"/>
    </location>
</feature>
<evidence type="ECO:0000256" key="2">
    <source>
        <dbReference type="SAM" id="SignalP"/>
    </source>
</evidence>
<dbReference type="InterPro" id="IPR019427">
    <property type="entry name" value="7TM_GPCR_serpentine_rcpt_Srw"/>
</dbReference>
<evidence type="ECO:0000313" key="3">
    <source>
        <dbReference type="Proteomes" id="UP000095282"/>
    </source>
</evidence>
<dbReference type="PANTHER" id="PTHR47088">
    <property type="entry name" value="SERPENTINE RECEPTOR, CLASS W"/>
    <property type="match status" value="1"/>
</dbReference>
<dbReference type="SUPFAM" id="SSF81321">
    <property type="entry name" value="Family A G protein-coupled receptor-like"/>
    <property type="match status" value="1"/>
</dbReference>
<sequence length="178" mass="20030">MRTSSTNSIMIGIALCDLTVLSENVFERVNSYWLKPVDDPCVNQNTYWYQKSLLIGDVLRTFCERASFCKRSSRERHRTGHMILTMTVFYVIASAPAGASDFVQLFVEVASNSILEILVGYGSIFISVLFCLNATSHGIINFTMSTKYRDTVKEVLRLKKKKKVEKAVISVTRSGSHA</sequence>
<keyword evidence="3" id="KW-1185">Reference proteome</keyword>
<name>A0A1I7V2H0_9PELO</name>
<keyword evidence="1" id="KW-1133">Transmembrane helix</keyword>
<dbReference type="STRING" id="1561998.A0A1I7V2H0"/>
<feature type="chain" id="PRO_5009309675" evidence="2">
    <location>
        <begin position="23"/>
        <end position="178"/>
    </location>
</feature>
<feature type="signal peptide" evidence="2">
    <location>
        <begin position="1"/>
        <end position="22"/>
    </location>
</feature>
<dbReference type="Gene3D" id="1.20.1070.10">
    <property type="entry name" value="Rhodopsin 7-helix transmembrane proteins"/>
    <property type="match status" value="1"/>
</dbReference>
<dbReference type="Proteomes" id="UP000095282">
    <property type="component" value="Unplaced"/>
</dbReference>
<keyword evidence="2" id="KW-0732">Signal</keyword>
<dbReference type="GO" id="GO:0008528">
    <property type="term" value="F:G protein-coupled peptide receptor activity"/>
    <property type="evidence" value="ECO:0007669"/>
    <property type="project" value="InterPro"/>
</dbReference>
<keyword evidence="1" id="KW-0472">Membrane</keyword>
<evidence type="ECO:0000313" key="4">
    <source>
        <dbReference type="WBParaSite" id="Csp11.Scaffold630.g21734.t3"/>
    </source>
</evidence>
<dbReference type="PANTHER" id="PTHR47088:SF1">
    <property type="entry name" value="G-PROTEIN COUPLED RECEPTORS FAMILY 1 PROFILE DOMAIN-CONTAINING PROTEIN-RELATED"/>
    <property type="match status" value="1"/>
</dbReference>
<keyword evidence="1" id="KW-0812">Transmembrane</keyword>
<feature type="transmembrane region" description="Helical" evidence="1">
    <location>
        <begin position="80"/>
        <end position="99"/>
    </location>
</feature>
<accession>A0A1I7V2H0</accession>
<dbReference type="AlphaFoldDB" id="A0A1I7V2H0"/>
<organism evidence="3 4">
    <name type="scientific">Caenorhabditis tropicalis</name>
    <dbReference type="NCBI Taxonomy" id="1561998"/>
    <lineage>
        <taxon>Eukaryota</taxon>
        <taxon>Metazoa</taxon>
        <taxon>Ecdysozoa</taxon>
        <taxon>Nematoda</taxon>
        <taxon>Chromadorea</taxon>
        <taxon>Rhabditida</taxon>
        <taxon>Rhabditina</taxon>
        <taxon>Rhabditomorpha</taxon>
        <taxon>Rhabditoidea</taxon>
        <taxon>Rhabditidae</taxon>
        <taxon>Peloderinae</taxon>
        <taxon>Caenorhabditis</taxon>
    </lineage>
</organism>
<evidence type="ECO:0000256" key="1">
    <source>
        <dbReference type="SAM" id="Phobius"/>
    </source>
</evidence>
<reference evidence="4" key="1">
    <citation type="submission" date="2016-11" db="UniProtKB">
        <authorList>
            <consortium name="WormBaseParasite"/>
        </authorList>
    </citation>
    <scope>IDENTIFICATION</scope>
</reference>
<protein>
    <submittedName>
        <fullName evidence="4">G protein-coupled receptor</fullName>
    </submittedName>
</protein>
<dbReference type="Pfam" id="PF10324">
    <property type="entry name" value="7TM_GPCR_Srw"/>
    <property type="match status" value="2"/>
</dbReference>